<comment type="caution">
    <text evidence="1">The sequence shown here is derived from an EMBL/GenBank/DDBJ whole genome shotgun (WGS) entry which is preliminary data.</text>
</comment>
<dbReference type="AlphaFoldDB" id="A0AA36LQL8"/>
<reference evidence="1 2" key="1">
    <citation type="submission" date="2015-03" db="EMBL/GenBank/DDBJ databases">
        <authorList>
            <consortium name="Pathogen Informatics"/>
            <person name="Murphy D."/>
        </authorList>
    </citation>
    <scope>NUCLEOTIDE SEQUENCE [LARGE SCALE GENOMIC DNA]</scope>
    <source>
        <strain evidence="1 2">FE82747</strain>
    </source>
</reference>
<evidence type="ECO:0000313" key="2">
    <source>
        <dbReference type="Proteomes" id="UP000040841"/>
    </source>
</evidence>
<name>A0AA36LQL8_YERMO</name>
<organism evidence="1 2">
    <name type="scientific">Yersinia mollaretii</name>
    <dbReference type="NCBI Taxonomy" id="33060"/>
    <lineage>
        <taxon>Bacteria</taxon>
        <taxon>Pseudomonadati</taxon>
        <taxon>Pseudomonadota</taxon>
        <taxon>Gammaproteobacteria</taxon>
        <taxon>Enterobacterales</taxon>
        <taxon>Yersiniaceae</taxon>
        <taxon>Yersinia</taxon>
    </lineage>
</organism>
<dbReference type="Proteomes" id="UP000040841">
    <property type="component" value="Unassembled WGS sequence"/>
</dbReference>
<dbReference type="Gene3D" id="2.60.120.200">
    <property type="match status" value="1"/>
</dbReference>
<gene>
    <name evidence="1" type="ORF">ERS008502_01372</name>
</gene>
<sequence length="336" mass="37400">MSAAVTYLEPSDKPIPCQGQKLRSHIHRLDQNSVKALSGYSVSINTSAQNWHPKNSTTISERIKESTKALKLQHLAIQPKSESDKSDKEITFYLPKEPGNYRAEISNFRPIKIAAESIYAFDFKATSLPDDLVLFQVRELGGSMKVLGGDRPSFSLHIKQDGTLVAVINSVNQNSGPIGPRSQTYKNEKISLKKIELGQYCHFTIEMVMHRDKPLIKIAINDETIYHRDTPFGASNSKTFYSKLGAYVPQQKNKAGINDSKVSFDNIKESHHQYVPPVMAEGNNVCSTNSDSHNPLSDAMITFSAKQNEAINVIQLNVGEELLALGTTIMIPHQLF</sequence>
<protein>
    <submittedName>
        <fullName evidence="1">Uncharacterized protein</fullName>
    </submittedName>
</protein>
<accession>A0AA36LQL8</accession>
<evidence type="ECO:0000313" key="1">
    <source>
        <dbReference type="EMBL" id="CNH79963.1"/>
    </source>
</evidence>
<dbReference type="EMBL" id="CQBM01000002">
    <property type="protein sequence ID" value="CNH79963.1"/>
    <property type="molecule type" value="Genomic_DNA"/>
</dbReference>
<dbReference type="RefSeq" id="WP_049678264.1">
    <property type="nucleotide sequence ID" value="NZ_CABMMJ010000002.1"/>
</dbReference>
<proteinExistence type="predicted"/>